<gene>
    <name evidence="5" type="ORF">KI688_011803</name>
</gene>
<dbReference type="Gene3D" id="3.30.70.330">
    <property type="match status" value="1"/>
</dbReference>
<evidence type="ECO:0000256" key="2">
    <source>
        <dbReference type="PROSITE-ProRule" id="PRU00176"/>
    </source>
</evidence>
<feature type="compositionally biased region" description="Low complexity" evidence="3">
    <location>
        <begin position="210"/>
        <end position="228"/>
    </location>
</feature>
<evidence type="ECO:0000313" key="5">
    <source>
        <dbReference type="EMBL" id="KAG9068208.1"/>
    </source>
</evidence>
<keyword evidence="1 2" id="KW-0694">RNA-binding</keyword>
<dbReference type="OrthoDB" id="6159137at2759"/>
<dbReference type="CDD" id="cd00590">
    <property type="entry name" value="RRM_SF"/>
    <property type="match status" value="1"/>
</dbReference>
<feature type="compositionally biased region" description="Polar residues" evidence="3">
    <location>
        <begin position="244"/>
        <end position="253"/>
    </location>
</feature>
<dbReference type="GO" id="GO:0006406">
    <property type="term" value="P:mRNA export from nucleus"/>
    <property type="evidence" value="ECO:0007669"/>
    <property type="project" value="TreeGrafter"/>
</dbReference>
<feature type="region of interest" description="Disordered" evidence="3">
    <location>
        <begin position="96"/>
        <end position="259"/>
    </location>
</feature>
<dbReference type="Pfam" id="PF00076">
    <property type="entry name" value="RRM_1"/>
    <property type="match status" value="1"/>
</dbReference>
<dbReference type="GO" id="GO:0005634">
    <property type="term" value="C:nucleus"/>
    <property type="evidence" value="ECO:0007669"/>
    <property type="project" value="TreeGrafter"/>
</dbReference>
<sequence length="477" mass="51935">MVLMDQSLDDIIKLNKLEAKKVTQKPTLKAPLKSPKRTTLSKSKSPYGRPVHKEAPLFSETYKAWNAPVAAIFTSGYVPKTEPIKLVVYNDRTSKSTRNDIGASTSLNYEPGTKSGIRLSTSHRTWTDTYRPAASKAGGKSSQGDFYRPEPSGSRRHESRQRWNSRDAARLPSSSASLGNWDDRRKSSSTRESAPVSGTGIDDVRKYINKKSQSNGGSSNKNHNNNHNGKGKDIHGNNRRGSRSVDNSAPLSSKSEDGDMDIVEIKQEEEEQFISIKGAAPVEVDAVNGPVTIEIENLDRGTTAEDVKVVCSRFGEIKSCVCSNGFSQVTYARKAAGVAAVETLNGKKADNNQILRVTMLKAPIFHSVAIVPSPHVPSSIAGPMKLLTRAVQGTITNAGSIYSNQLMMAQQVLKMQQHRVAQLHLEEQEMTLRRIQGVTGPIPGLSLSALPVSVPSPTLQDLTQSLAREDHNNSGLL</sequence>
<evidence type="ECO:0000259" key="4">
    <source>
        <dbReference type="PROSITE" id="PS50102"/>
    </source>
</evidence>
<reference evidence="5" key="1">
    <citation type="submission" date="2021-06" db="EMBL/GenBank/DDBJ databases">
        <title>Genome Sequence of Mortierella hyaline Strain SCG-10, a Cold-Adapted, Nitrate-Reducing Fungus Isolated from Soil in Minnesota, USA.</title>
        <authorList>
            <person name="Aldossari N."/>
        </authorList>
    </citation>
    <scope>NUCLEOTIDE SEQUENCE</scope>
    <source>
        <strain evidence="5">SCG-10</strain>
    </source>
</reference>
<dbReference type="PANTHER" id="PTHR19965">
    <property type="entry name" value="RNA AND EXPORT FACTOR BINDING PROTEIN"/>
    <property type="match status" value="1"/>
</dbReference>
<protein>
    <recommendedName>
        <fullName evidence="4">RRM domain-containing protein</fullName>
    </recommendedName>
</protein>
<dbReference type="PANTHER" id="PTHR19965:SF35">
    <property type="entry name" value="RNA ANNEALING PROTEIN YRA1"/>
    <property type="match status" value="1"/>
</dbReference>
<evidence type="ECO:0000313" key="6">
    <source>
        <dbReference type="Proteomes" id="UP000707451"/>
    </source>
</evidence>
<accession>A0A9P7XX23</accession>
<dbReference type="GO" id="GO:0003729">
    <property type="term" value="F:mRNA binding"/>
    <property type="evidence" value="ECO:0007669"/>
    <property type="project" value="TreeGrafter"/>
</dbReference>
<feature type="domain" description="RRM" evidence="4">
    <location>
        <begin position="291"/>
        <end position="362"/>
    </location>
</feature>
<name>A0A9P7XX23_9FUNG</name>
<feature type="compositionally biased region" description="Basic and acidic residues" evidence="3">
    <location>
        <begin position="153"/>
        <end position="169"/>
    </location>
</feature>
<dbReference type="SUPFAM" id="SSF54928">
    <property type="entry name" value="RNA-binding domain, RBD"/>
    <property type="match status" value="1"/>
</dbReference>
<feature type="region of interest" description="Disordered" evidence="3">
    <location>
        <begin position="24"/>
        <end position="51"/>
    </location>
</feature>
<comment type="caution">
    <text evidence="5">The sequence shown here is derived from an EMBL/GenBank/DDBJ whole genome shotgun (WGS) entry which is preliminary data.</text>
</comment>
<dbReference type="EMBL" id="JAHRHY010000007">
    <property type="protein sequence ID" value="KAG9068208.1"/>
    <property type="molecule type" value="Genomic_DNA"/>
</dbReference>
<dbReference type="InterPro" id="IPR000504">
    <property type="entry name" value="RRM_dom"/>
</dbReference>
<dbReference type="InterPro" id="IPR035979">
    <property type="entry name" value="RBD_domain_sf"/>
</dbReference>
<keyword evidence="6" id="KW-1185">Reference proteome</keyword>
<proteinExistence type="predicted"/>
<evidence type="ECO:0000256" key="1">
    <source>
        <dbReference type="ARBA" id="ARBA00022884"/>
    </source>
</evidence>
<evidence type="ECO:0000256" key="3">
    <source>
        <dbReference type="SAM" id="MobiDB-lite"/>
    </source>
</evidence>
<dbReference type="InterPro" id="IPR051229">
    <property type="entry name" value="ALYREF_mRNA_export"/>
</dbReference>
<dbReference type="InterPro" id="IPR012677">
    <property type="entry name" value="Nucleotide-bd_a/b_plait_sf"/>
</dbReference>
<dbReference type="SMART" id="SM00360">
    <property type="entry name" value="RRM"/>
    <property type="match status" value="1"/>
</dbReference>
<feature type="compositionally biased region" description="Polar residues" evidence="3">
    <location>
        <begin position="118"/>
        <end position="128"/>
    </location>
</feature>
<dbReference type="Proteomes" id="UP000707451">
    <property type="component" value="Unassembled WGS sequence"/>
</dbReference>
<organism evidence="5 6">
    <name type="scientific">Linnemannia hyalina</name>
    <dbReference type="NCBI Taxonomy" id="64524"/>
    <lineage>
        <taxon>Eukaryota</taxon>
        <taxon>Fungi</taxon>
        <taxon>Fungi incertae sedis</taxon>
        <taxon>Mucoromycota</taxon>
        <taxon>Mortierellomycotina</taxon>
        <taxon>Mortierellomycetes</taxon>
        <taxon>Mortierellales</taxon>
        <taxon>Mortierellaceae</taxon>
        <taxon>Linnemannia</taxon>
    </lineage>
</organism>
<dbReference type="PROSITE" id="PS50102">
    <property type="entry name" value="RRM"/>
    <property type="match status" value="1"/>
</dbReference>
<dbReference type="AlphaFoldDB" id="A0A9P7XX23"/>